<feature type="region of interest" description="Disordered" evidence="1">
    <location>
        <begin position="44"/>
        <end position="93"/>
    </location>
</feature>
<protein>
    <recommendedName>
        <fullName evidence="4">Secreted protein</fullName>
    </recommendedName>
</protein>
<evidence type="ECO:0000313" key="3">
    <source>
        <dbReference type="Proteomes" id="UP000587608"/>
    </source>
</evidence>
<dbReference type="GeneID" id="96784672"/>
<organism evidence="2 3">
    <name type="scientific">Streptomyces griseoaurantiacus</name>
    <dbReference type="NCBI Taxonomy" id="68213"/>
    <lineage>
        <taxon>Bacteria</taxon>
        <taxon>Bacillati</taxon>
        <taxon>Actinomycetota</taxon>
        <taxon>Actinomycetes</taxon>
        <taxon>Kitasatosporales</taxon>
        <taxon>Streptomycetaceae</taxon>
        <taxon>Streptomyces</taxon>
        <taxon>Streptomyces aurantiacus group</taxon>
    </lineage>
</organism>
<evidence type="ECO:0000313" key="2">
    <source>
        <dbReference type="EMBL" id="MBA5222844.1"/>
    </source>
</evidence>
<proteinExistence type="predicted"/>
<sequence length="93" mass="9517">MAAPARLLFPAQSKRPAEQSADPMEPTEPTVLDLCMLSAEGSCAEAPLTSEPPLPDFEPLTSEPPLFDAAPLTSEPSVVGADPAGVCADPSGL</sequence>
<dbReference type="RefSeq" id="WP_167795060.1">
    <property type="nucleotide sequence ID" value="NZ_CP108324.1"/>
</dbReference>
<feature type="region of interest" description="Disordered" evidence="1">
    <location>
        <begin position="1"/>
        <end position="28"/>
    </location>
</feature>
<evidence type="ECO:0000256" key="1">
    <source>
        <dbReference type="SAM" id="MobiDB-lite"/>
    </source>
</evidence>
<accession>A0A7W2DTT4</accession>
<reference evidence="2 3" key="1">
    <citation type="submission" date="2020-07" db="EMBL/GenBank/DDBJ databases">
        <title>Differential regulation of undecylprodigiosin biosynthesis in the yeast-scavenging Streptomyces strain MBK6.</title>
        <authorList>
            <person name="Baral B."/>
            <person name="Siitonen V."/>
            <person name="Laughlin M."/>
            <person name="Yamada K."/>
            <person name="Ilomaeki M."/>
            <person name="Metsae-Ketelae M."/>
            <person name="Niemi J."/>
        </authorList>
    </citation>
    <scope>NUCLEOTIDE SEQUENCE [LARGE SCALE GENOMIC DNA]</scope>
    <source>
        <strain evidence="2 3">MBK6</strain>
    </source>
</reference>
<name>A0A7W2DTT4_9ACTN</name>
<gene>
    <name evidence="2" type="ORF">H1X69_15655</name>
</gene>
<comment type="caution">
    <text evidence="2">The sequence shown here is derived from an EMBL/GenBank/DDBJ whole genome shotgun (WGS) entry which is preliminary data.</text>
</comment>
<dbReference type="EMBL" id="JACERG010000010">
    <property type="protein sequence ID" value="MBA5222844.1"/>
    <property type="molecule type" value="Genomic_DNA"/>
</dbReference>
<dbReference type="AlphaFoldDB" id="A0A7W2DTT4"/>
<dbReference type="Proteomes" id="UP000587608">
    <property type="component" value="Unassembled WGS sequence"/>
</dbReference>
<evidence type="ECO:0008006" key="4">
    <source>
        <dbReference type="Google" id="ProtNLM"/>
    </source>
</evidence>